<evidence type="ECO:0000256" key="3">
    <source>
        <dbReference type="ARBA" id="ARBA00022679"/>
    </source>
</evidence>
<evidence type="ECO:0000256" key="5">
    <source>
        <dbReference type="ARBA" id="ARBA00022842"/>
    </source>
</evidence>
<organism evidence="8">
    <name type="scientific">freshwater metagenome</name>
    <dbReference type="NCBI Taxonomy" id="449393"/>
    <lineage>
        <taxon>unclassified sequences</taxon>
        <taxon>metagenomes</taxon>
        <taxon>ecological metagenomes</taxon>
    </lineage>
</organism>
<evidence type="ECO:0000313" key="8">
    <source>
        <dbReference type="EMBL" id="CAB5031487.1"/>
    </source>
</evidence>
<dbReference type="InterPro" id="IPR033749">
    <property type="entry name" value="Polyprenyl_synt_CS"/>
</dbReference>
<dbReference type="GO" id="GO:0004659">
    <property type="term" value="F:prenyltransferase activity"/>
    <property type="evidence" value="ECO:0007669"/>
    <property type="project" value="InterPro"/>
</dbReference>
<evidence type="ECO:0000256" key="1">
    <source>
        <dbReference type="ARBA" id="ARBA00001946"/>
    </source>
</evidence>
<dbReference type="CDD" id="cd00685">
    <property type="entry name" value="Trans_IPPS_HT"/>
    <property type="match status" value="1"/>
</dbReference>
<dbReference type="SFLD" id="SFLDG01017">
    <property type="entry name" value="Polyprenyl_Transferase_Like"/>
    <property type="match status" value="1"/>
</dbReference>
<dbReference type="PROSITE" id="PS00444">
    <property type="entry name" value="POLYPRENYL_SYNTHASE_2"/>
    <property type="match status" value="1"/>
</dbReference>
<keyword evidence="3" id="KW-0808">Transferase</keyword>
<accession>A0A6J7RRN0</accession>
<protein>
    <submittedName>
        <fullName evidence="8">Unannotated protein</fullName>
    </submittedName>
</protein>
<comment type="similarity">
    <text evidence="2">Belongs to the FPP/GGPP synthase family.</text>
</comment>
<dbReference type="Gene3D" id="1.10.600.10">
    <property type="entry name" value="Farnesyl Diphosphate Synthase"/>
    <property type="match status" value="1"/>
</dbReference>
<dbReference type="InterPro" id="IPR000092">
    <property type="entry name" value="Polyprenyl_synt"/>
</dbReference>
<evidence type="ECO:0000256" key="2">
    <source>
        <dbReference type="ARBA" id="ARBA00006706"/>
    </source>
</evidence>
<evidence type="ECO:0000313" key="7">
    <source>
        <dbReference type="EMBL" id="CAB4991455.1"/>
    </source>
</evidence>
<dbReference type="EMBL" id="CAFBPQ010000062">
    <property type="protein sequence ID" value="CAB5031487.1"/>
    <property type="molecule type" value="Genomic_DNA"/>
</dbReference>
<reference evidence="8" key="1">
    <citation type="submission" date="2020-05" db="EMBL/GenBank/DDBJ databases">
        <authorList>
            <person name="Chiriac C."/>
            <person name="Salcher M."/>
            <person name="Ghai R."/>
            <person name="Kavagutti S V."/>
        </authorList>
    </citation>
    <scope>NUCLEOTIDE SEQUENCE</scope>
</reference>
<dbReference type="SUPFAM" id="SSF48576">
    <property type="entry name" value="Terpenoid synthases"/>
    <property type="match status" value="1"/>
</dbReference>
<dbReference type="PANTHER" id="PTHR12001:SF69">
    <property type="entry name" value="ALL TRANS-POLYPRENYL-DIPHOSPHATE SYNTHASE PDSS1"/>
    <property type="match status" value="1"/>
</dbReference>
<gene>
    <name evidence="6" type="ORF">UFOPK2683_00154</name>
    <name evidence="7" type="ORF">UFOPK3897_01750</name>
    <name evidence="8" type="ORF">UFOPK4121_01424</name>
</gene>
<dbReference type="Pfam" id="PF00348">
    <property type="entry name" value="polyprenyl_synt"/>
    <property type="match status" value="1"/>
</dbReference>
<proteinExistence type="inferred from homology"/>
<name>A0A6J7RRN0_9ZZZZ</name>
<comment type="cofactor">
    <cofactor evidence="1">
        <name>Mg(2+)</name>
        <dbReference type="ChEBI" id="CHEBI:18420"/>
    </cofactor>
</comment>
<dbReference type="EMBL" id="CAFBOF010000084">
    <property type="protein sequence ID" value="CAB4991455.1"/>
    <property type="molecule type" value="Genomic_DNA"/>
</dbReference>
<dbReference type="GO" id="GO:0008299">
    <property type="term" value="P:isoprenoid biosynthetic process"/>
    <property type="evidence" value="ECO:0007669"/>
    <property type="project" value="InterPro"/>
</dbReference>
<dbReference type="AlphaFoldDB" id="A0A6J7RRN0"/>
<evidence type="ECO:0000256" key="4">
    <source>
        <dbReference type="ARBA" id="ARBA00022723"/>
    </source>
</evidence>
<dbReference type="GO" id="GO:0046872">
    <property type="term" value="F:metal ion binding"/>
    <property type="evidence" value="ECO:0007669"/>
    <property type="project" value="UniProtKB-KW"/>
</dbReference>
<dbReference type="SFLD" id="SFLDS00005">
    <property type="entry name" value="Isoprenoid_Synthase_Type_I"/>
    <property type="match status" value="1"/>
</dbReference>
<sequence>MTANTTLTLKPLAGDLARVEKALETAVHHEDRFLREVAGHLSGAGGKRVRPTLTLSAAYCAQGARECSDEIITGAVACELVHLGSLHHDDVIDEAQTRRSVPSVNARWSNIVAILSGDYLLARASSLAASLGADVAALLADTIGELCRGQILELQHLFDVNRSEEDYARAIEGKTASLFATSCRVGGMVSQVDAATLDSLTQFGHHLGMCFQVVDDILDLTATDEALGKPSGQDLAEGIYTLPVIYAMNENPLLREKLGGPLAGDRLKEARQLAATPDALATTRSIAWDHATKAREALAGANNLDSEVTGGLSIFVEQLIDRAN</sequence>
<keyword evidence="5" id="KW-0460">Magnesium</keyword>
<evidence type="ECO:0000313" key="6">
    <source>
        <dbReference type="EMBL" id="CAB4713792.1"/>
    </source>
</evidence>
<dbReference type="PANTHER" id="PTHR12001">
    <property type="entry name" value="GERANYLGERANYL PYROPHOSPHATE SYNTHASE"/>
    <property type="match status" value="1"/>
</dbReference>
<keyword evidence="4" id="KW-0479">Metal-binding</keyword>
<dbReference type="InterPro" id="IPR008949">
    <property type="entry name" value="Isoprenoid_synthase_dom_sf"/>
</dbReference>
<dbReference type="EMBL" id="CAEZYK010000004">
    <property type="protein sequence ID" value="CAB4713792.1"/>
    <property type="molecule type" value="Genomic_DNA"/>
</dbReference>